<accession>A0A1H2M658</accession>
<evidence type="ECO:0000313" key="3">
    <source>
        <dbReference type="Proteomes" id="UP000182977"/>
    </source>
</evidence>
<keyword evidence="3" id="KW-1185">Reference proteome</keyword>
<dbReference type="PROSITE" id="PS51318">
    <property type="entry name" value="TAT"/>
    <property type="match status" value="1"/>
</dbReference>
<dbReference type="RefSeq" id="WP_152690765.1">
    <property type="nucleotide sequence ID" value="NZ_KQ061229.1"/>
</dbReference>
<proteinExistence type="predicted"/>
<dbReference type="EMBL" id="LT629791">
    <property type="protein sequence ID" value="SDU88604.1"/>
    <property type="molecule type" value="Genomic_DNA"/>
</dbReference>
<evidence type="ECO:0008006" key="4">
    <source>
        <dbReference type="Google" id="ProtNLM"/>
    </source>
</evidence>
<evidence type="ECO:0000313" key="2">
    <source>
        <dbReference type="EMBL" id="SDU88604.1"/>
    </source>
</evidence>
<dbReference type="Proteomes" id="UP000182977">
    <property type="component" value="Chromosome I"/>
</dbReference>
<dbReference type="InterPro" id="IPR006311">
    <property type="entry name" value="TAT_signal"/>
</dbReference>
<feature type="chain" id="PRO_5009280031" description="Alpha amylase inhibitor" evidence="1">
    <location>
        <begin position="32"/>
        <end position="96"/>
    </location>
</feature>
<dbReference type="AlphaFoldDB" id="A0A1H2M658"/>
<organism evidence="2 3">
    <name type="scientific">Jiangella alkaliphila</name>
    <dbReference type="NCBI Taxonomy" id="419479"/>
    <lineage>
        <taxon>Bacteria</taxon>
        <taxon>Bacillati</taxon>
        <taxon>Actinomycetota</taxon>
        <taxon>Actinomycetes</taxon>
        <taxon>Jiangellales</taxon>
        <taxon>Jiangellaceae</taxon>
        <taxon>Jiangella</taxon>
    </lineage>
</organism>
<gene>
    <name evidence="2" type="ORF">SAMN04488563_7112</name>
</gene>
<feature type="signal peptide" evidence="1">
    <location>
        <begin position="1"/>
        <end position="31"/>
    </location>
</feature>
<name>A0A1H2M658_9ACTN</name>
<protein>
    <recommendedName>
        <fullName evidence="4">Alpha amylase inhibitor</fullName>
    </recommendedName>
</protein>
<dbReference type="STRING" id="419479.SAMN04488563_7112"/>
<dbReference type="OrthoDB" id="5194135at2"/>
<keyword evidence="1" id="KW-0732">Signal</keyword>
<sequence>MQRSRRTLGLSAAAAGLVASLLAAGVAPAPASEVCGTYVVNGNRYWSNCTSQGQEVRWHIVLPPAPFNYDCVPAGESQYIGPAATVWEVVATGDPC</sequence>
<reference evidence="3" key="1">
    <citation type="submission" date="2016-10" db="EMBL/GenBank/DDBJ databases">
        <authorList>
            <person name="Varghese N."/>
            <person name="Submissions S."/>
        </authorList>
    </citation>
    <scope>NUCLEOTIDE SEQUENCE [LARGE SCALE GENOMIC DNA]</scope>
    <source>
        <strain evidence="3">DSM 45079</strain>
    </source>
</reference>
<evidence type="ECO:0000256" key="1">
    <source>
        <dbReference type="SAM" id="SignalP"/>
    </source>
</evidence>